<name>A0A834HU66_RHYFE</name>
<dbReference type="Proteomes" id="UP000625711">
    <property type="component" value="Unassembled WGS sequence"/>
</dbReference>
<evidence type="ECO:0000313" key="2">
    <source>
        <dbReference type="EMBL" id="KAF7264820.1"/>
    </source>
</evidence>
<feature type="compositionally biased region" description="Basic and acidic residues" evidence="1">
    <location>
        <begin position="66"/>
        <end position="82"/>
    </location>
</feature>
<protein>
    <submittedName>
        <fullName evidence="2">Uncharacterized protein</fullName>
    </submittedName>
</protein>
<feature type="region of interest" description="Disordered" evidence="1">
    <location>
        <begin position="66"/>
        <end position="151"/>
    </location>
</feature>
<dbReference type="AlphaFoldDB" id="A0A834HU66"/>
<dbReference type="EMBL" id="JAACXV010015856">
    <property type="protein sequence ID" value="KAF7264820.1"/>
    <property type="molecule type" value="Genomic_DNA"/>
</dbReference>
<feature type="compositionally biased region" description="Gly residues" evidence="1">
    <location>
        <begin position="92"/>
        <end position="102"/>
    </location>
</feature>
<proteinExistence type="predicted"/>
<feature type="non-terminal residue" evidence="2">
    <location>
        <position position="1"/>
    </location>
</feature>
<comment type="caution">
    <text evidence="2">The sequence shown here is derived from an EMBL/GenBank/DDBJ whole genome shotgun (WGS) entry which is preliminary data.</text>
</comment>
<evidence type="ECO:0000313" key="3">
    <source>
        <dbReference type="Proteomes" id="UP000625711"/>
    </source>
</evidence>
<evidence type="ECO:0000256" key="1">
    <source>
        <dbReference type="SAM" id="MobiDB-lite"/>
    </source>
</evidence>
<accession>A0A834HU66</accession>
<feature type="compositionally biased region" description="Basic and acidic residues" evidence="1">
    <location>
        <begin position="34"/>
        <end position="47"/>
    </location>
</feature>
<keyword evidence="3" id="KW-1185">Reference proteome</keyword>
<reference evidence="2" key="1">
    <citation type="submission" date="2020-08" db="EMBL/GenBank/DDBJ databases">
        <title>Genome sequencing and assembly of the red palm weevil Rhynchophorus ferrugineus.</title>
        <authorList>
            <person name="Dias G.B."/>
            <person name="Bergman C.M."/>
            <person name="Manee M."/>
        </authorList>
    </citation>
    <scope>NUCLEOTIDE SEQUENCE</scope>
    <source>
        <strain evidence="2">AA-2017</strain>
        <tissue evidence="2">Whole larva</tissue>
    </source>
</reference>
<sequence length="151" mass="16437">GYRTEKTANIGEYHKSYVGHRLAETEGGGGGEGPDAKTSHRIASDPDSRTFCSQLNLYLRWRAERETENKTRQRWQRFESKYEPMTNDINGRGCGGGGGTRGEAGEDARGRGGGLGVRQTRSFGMSPGEREMAGVAGKVDDLDSASNLHKL</sequence>
<gene>
    <name evidence="2" type="ORF">GWI33_022237</name>
</gene>
<feature type="region of interest" description="Disordered" evidence="1">
    <location>
        <begin position="22"/>
        <end position="47"/>
    </location>
</feature>
<organism evidence="2 3">
    <name type="scientific">Rhynchophorus ferrugineus</name>
    <name type="common">Red palm weevil</name>
    <name type="synonym">Curculio ferrugineus</name>
    <dbReference type="NCBI Taxonomy" id="354439"/>
    <lineage>
        <taxon>Eukaryota</taxon>
        <taxon>Metazoa</taxon>
        <taxon>Ecdysozoa</taxon>
        <taxon>Arthropoda</taxon>
        <taxon>Hexapoda</taxon>
        <taxon>Insecta</taxon>
        <taxon>Pterygota</taxon>
        <taxon>Neoptera</taxon>
        <taxon>Endopterygota</taxon>
        <taxon>Coleoptera</taxon>
        <taxon>Polyphaga</taxon>
        <taxon>Cucujiformia</taxon>
        <taxon>Curculionidae</taxon>
        <taxon>Dryophthorinae</taxon>
        <taxon>Rhynchophorus</taxon>
    </lineage>
</organism>
<feature type="non-terminal residue" evidence="2">
    <location>
        <position position="151"/>
    </location>
</feature>